<dbReference type="EMBL" id="JACJVR010000054">
    <property type="protein sequence ID" value="MBB6692547.1"/>
    <property type="molecule type" value="Genomic_DNA"/>
</dbReference>
<comment type="similarity">
    <text evidence="2">Belongs to the acyltransferase 3 family.</text>
</comment>
<reference evidence="5 6" key="1">
    <citation type="submission" date="2020-08" db="EMBL/GenBank/DDBJ databases">
        <title>Cohnella phylogeny.</title>
        <authorList>
            <person name="Dunlap C."/>
        </authorList>
    </citation>
    <scope>NUCLEOTIDE SEQUENCE [LARGE SCALE GENOMIC DNA]</scope>
    <source>
        <strain evidence="5 6">DSM 25239</strain>
    </source>
</reference>
<feature type="transmembrane region" description="Helical" evidence="3">
    <location>
        <begin position="262"/>
        <end position="282"/>
    </location>
</feature>
<evidence type="ECO:0000313" key="5">
    <source>
        <dbReference type="EMBL" id="MBB6692547.1"/>
    </source>
</evidence>
<dbReference type="GO" id="GO:0016747">
    <property type="term" value="F:acyltransferase activity, transferring groups other than amino-acyl groups"/>
    <property type="evidence" value="ECO:0007669"/>
    <property type="project" value="InterPro"/>
</dbReference>
<feature type="transmembrane region" description="Helical" evidence="3">
    <location>
        <begin position="121"/>
        <end position="140"/>
    </location>
</feature>
<evidence type="ECO:0000313" key="6">
    <source>
        <dbReference type="Proteomes" id="UP000553776"/>
    </source>
</evidence>
<evidence type="ECO:0000259" key="4">
    <source>
        <dbReference type="Pfam" id="PF01757"/>
    </source>
</evidence>
<keyword evidence="5" id="KW-0012">Acyltransferase</keyword>
<feature type="transmembrane region" description="Helical" evidence="3">
    <location>
        <begin position="230"/>
        <end position="250"/>
    </location>
</feature>
<dbReference type="Pfam" id="PF01757">
    <property type="entry name" value="Acyl_transf_3"/>
    <property type="match status" value="1"/>
</dbReference>
<name>A0A841TVJ9_9BACL</name>
<feature type="transmembrane region" description="Helical" evidence="3">
    <location>
        <begin position="199"/>
        <end position="218"/>
    </location>
</feature>
<accession>A0A841TVJ9</accession>
<sequence>MRLAWADIARGIGIALVVYGHVLRGIHDADIGLNENFFFYSDTFVYGFHMPLFFLLSGLFVSSWESKPFASAAGKKVHQLLLPYLIWSLLQGSVMIVLSGTTNSSTLTWSGLPANIGWSPIGQFWFLYALFFMFILYYAMNKFLPKPVILLVGLAVFAAMPLLELNWIVEKFGSHFVYFLAGTCLARYKSIVPRLFKPAALYASSAAFILVNALYLWAANRFYDAPGFQYLGLAAAAAGVAFVIALSYRLQAVKGTTWLKSLGLSSMSIYLVHILAASGTRIVLDKGLHIGDPAVHIVLGTIMGIAVPLVVQAVARGLRLDNVLFASRQPTVKGQASA</sequence>
<organism evidence="5 6">
    <name type="scientific">Cohnella xylanilytica</name>
    <dbReference type="NCBI Taxonomy" id="557555"/>
    <lineage>
        <taxon>Bacteria</taxon>
        <taxon>Bacillati</taxon>
        <taxon>Bacillota</taxon>
        <taxon>Bacilli</taxon>
        <taxon>Bacillales</taxon>
        <taxon>Paenibacillaceae</taxon>
        <taxon>Cohnella</taxon>
    </lineage>
</organism>
<keyword evidence="3" id="KW-0472">Membrane</keyword>
<feature type="domain" description="Acyltransferase 3" evidence="4">
    <location>
        <begin position="4"/>
        <end position="311"/>
    </location>
</feature>
<keyword evidence="3" id="KW-0812">Transmembrane</keyword>
<keyword evidence="3" id="KW-1133">Transmembrane helix</keyword>
<keyword evidence="6" id="KW-1185">Reference proteome</keyword>
<keyword evidence="5" id="KW-0808">Transferase</keyword>
<feature type="transmembrane region" description="Helical" evidence="3">
    <location>
        <begin position="147"/>
        <end position="169"/>
    </location>
</feature>
<dbReference type="InterPro" id="IPR052734">
    <property type="entry name" value="Nod_factor_acetyltransferase"/>
</dbReference>
<evidence type="ECO:0000256" key="3">
    <source>
        <dbReference type="SAM" id="Phobius"/>
    </source>
</evidence>
<evidence type="ECO:0000256" key="1">
    <source>
        <dbReference type="ARBA" id="ARBA00004370"/>
    </source>
</evidence>
<gene>
    <name evidence="5" type="ORF">H7B90_14150</name>
</gene>
<dbReference type="AlphaFoldDB" id="A0A841TVJ9"/>
<evidence type="ECO:0000256" key="2">
    <source>
        <dbReference type="ARBA" id="ARBA00007400"/>
    </source>
</evidence>
<comment type="caution">
    <text evidence="5">The sequence shown here is derived from an EMBL/GenBank/DDBJ whole genome shotgun (WGS) entry which is preliminary data.</text>
</comment>
<dbReference type="PANTHER" id="PTHR37312">
    <property type="entry name" value="MEMBRANE-BOUND ACYLTRANSFERASE YKRP-RELATED"/>
    <property type="match status" value="1"/>
</dbReference>
<proteinExistence type="inferred from homology"/>
<dbReference type="InterPro" id="IPR002656">
    <property type="entry name" value="Acyl_transf_3_dom"/>
</dbReference>
<dbReference type="Proteomes" id="UP000553776">
    <property type="component" value="Unassembled WGS sequence"/>
</dbReference>
<dbReference type="PANTHER" id="PTHR37312:SF1">
    <property type="entry name" value="MEMBRANE-BOUND ACYLTRANSFERASE YKRP-RELATED"/>
    <property type="match status" value="1"/>
</dbReference>
<feature type="transmembrane region" description="Helical" evidence="3">
    <location>
        <begin position="81"/>
        <end position="101"/>
    </location>
</feature>
<protein>
    <submittedName>
        <fullName evidence="5">Acyltransferase</fullName>
    </submittedName>
</protein>
<feature type="transmembrane region" description="Helical" evidence="3">
    <location>
        <begin position="294"/>
        <end position="315"/>
    </location>
</feature>
<dbReference type="RefSeq" id="WP_185136534.1">
    <property type="nucleotide sequence ID" value="NZ_JACJVR010000054.1"/>
</dbReference>
<feature type="transmembrane region" description="Helical" evidence="3">
    <location>
        <begin position="43"/>
        <end position="61"/>
    </location>
</feature>
<comment type="subcellular location">
    <subcellularLocation>
        <location evidence="1">Membrane</location>
    </subcellularLocation>
</comment>